<dbReference type="InterPro" id="IPR021333">
    <property type="entry name" value="DUF2946"/>
</dbReference>
<protein>
    <submittedName>
        <fullName evidence="1">DUF2946 domain-containing protein</fullName>
    </submittedName>
</protein>
<name>A0ABU9G3K3_9GAMM</name>
<comment type="caution">
    <text evidence="1">The sequence shown here is derived from an EMBL/GenBank/DDBJ whole genome shotgun (WGS) entry which is preliminary data.</text>
</comment>
<dbReference type="Pfam" id="PF11162">
    <property type="entry name" value="DUF2946"/>
    <property type="match status" value="1"/>
</dbReference>
<dbReference type="EMBL" id="JBAKAR010000004">
    <property type="protein sequence ID" value="MEL0613068.1"/>
    <property type="molecule type" value="Genomic_DNA"/>
</dbReference>
<gene>
    <name evidence="1" type="ORF">V6242_07910</name>
</gene>
<dbReference type="RefSeq" id="WP_341566891.1">
    <property type="nucleotide sequence ID" value="NZ_JBAKAR010000004.1"/>
</dbReference>
<reference evidence="1 2" key="1">
    <citation type="submission" date="2024-02" db="EMBL/GenBank/DDBJ databases">
        <title>Bacteria isolated from the canopy kelp, Nereocystis luetkeana.</title>
        <authorList>
            <person name="Pfister C.A."/>
            <person name="Younker I.T."/>
            <person name="Light S.H."/>
        </authorList>
    </citation>
    <scope>NUCLEOTIDE SEQUENCE [LARGE SCALE GENOMIC DNA]</scope>
    <source>
        <strain evidence="1 2">TI.4.07</strain>
    </source>
</reference>
<accession>A0ABU9G3K3</accession>
<proteinExistence type="predicted"/>
<keyword evidence="2" id="KW-1185">Reference proteome</keyword>
<evidence type="ECO:0000313" key="2">
    <source>
        <dbReference type="Proteomes" id="UP001379949"/>
    </source>
</evidence>
<dbReference type="Proteomes" id="UP001379949">
    <property type="component" value="Unassembled WGS sequence"/>
</dbReference>
<sequence>MLARIGLISMLLLTLGPLIGQLSAVKMSSSVMPSMTSSDMMMSGHDHSGGHHDHSKMNHAWYEQCGYCSLALNFPFLSSTIPNIIRDVLQATPRPVVLIRSAFKSNTLFLLALTRAPPFLFR</sequence>
<organism evidence="1 2">
    <name type="scientific">Marinomonas arenicola</name>
    <dbReference type="NCBI Taxonomy" id="569601"/>
    <lineage>
        <taxon>Bacteria</taxon>
        <taxon>Pseudomonadati</taxon>
        <taxon>Pseudomonadota</taxon>
        <taxon>Gammaproteobacteria</taxon>
        <taxon>Oceanospirillales</taxon>
        <taxon>Oceanospirillaceae</taxon>
        <taxon>Marinomonas</taxon>
    </lineage>
</organism>
<evidence type="ECO:0000313" key="1">
    <source>
        <dbReference type="EMBL" id="MEL0613068.1"/>
    </source>
</evidence>